<keyword evidence="2" id="KW-1185">Reference proteome</keyword>
<organism evidence="1 2">
    <name type="scientific">Puniceibacterium sediminis</name>
    <dbReference type="NCBI Taxonomy" id="1608407"/>
    <lineage>
        <taxon>Bacteria</taxon>
        <taxon>Pseudomonadati</taxon>
        <taxon>Pseudomonadota</taxon>
        <taxon>Alphaproteobacteria</taxon>
        <taxon>Rhodobacterales</taxon>
        <taxon>Paracoccaceae</taxon>
        <taxon>Puniceibacterium</taxon>
    </lineage>
</organism>
<accession>A0A238Z4L7</accession>
<dbReference type="RefSeq" id="WP_089273313.1">
    <property type="nucleotide sequence ID" value="NZ_FZNN01000024.1"/>
</dbReference>
<proteinExistence type="predicted"/>
<dbReference type="OrthoDB" id="9800901at2"/>
<sequence>MDQNKKSMADQAYERLVEFEQTFGGSEFFEEGYIRTVEYICGLSELLFGRDEASACFDAMARKTFSLTDQDLSWRQVLEDEYNSIFSETALGQLIHDLTAYADYGIVVKSACSLDDRRLILKDDIDAAERFLSLLPLQLWKLQQEHLVKILRKALARWKLDTNKPVCADELALLSGRALQTIKNNLGLQSKPIKGNQNRIDATDAMDWLATQNNFLSSIWEDQDDFDVPEMQVEDLGEVVFVPVAADGSIFQPNHQRDGRYQIDAGGDMLSVADYRNALAQLQKMQNPYWRRPTKQGSWTRVRAIEWRRVPVSELMALAAATVTP</sequence>
<dbReference type="AlphaFoldDB" id="A0A238Z4L7"/>
<reference evidence="1 2" key="1">
    <citation type="submission" date="2017-06" db="EMBL/GenBank/DDBJ databases">
        <authorList>
            <person name="Kim H.J."/>
            <person name="Triplett B.A."/>
        </authorList>
    </citation>
    <scope>NUCLEOTIDE SEQUENCE [LARGE SCALE GENOMIC DNA]</scope>
    <source>
        <strain evidence="1 2">DSM 29052</strain>
    </source>
</reference>
<evidence type="ECO:0000313" key="1">
    <source>
        <dbReference type="EMBL" id="SNR78375.1"/>
    </source>
</evidence>
<name>A0A238Z4L7_9RHOB</name>
<evidence type="ECO:0000313" key="2">
    <source>
        <dbReference type="Proteomes" id="UP000198417"/>
    </source>
</evidence>
<dbReference type="EMBL" id="FZNN01000024">
    <property type="protein sequence ID" value="SNR78375.1"/>
    <property type="molecule type" value="Genomic_DNA"/>
</dbReference>
<gene>
    <name evidence="1" type="ORF">SAMN06265370_12427</name>
</gene>
<dbReference type="Proteomes" id="UP000198417">
    <property type="component" value="Unassembled WGS sequence"/>
</dbReference>
<protein>
    <submittedName>
        <fullName evidence="1">Uncharacterized protein</fullName>
    </submittedName>
</protein>